<name>A0ABY2DEN7_9ACTN</name>
<feature type="transmembrane region" description="Helical" evidence="2">
    <location>
        <begin position="177"/>
        <end position="199"/>
    </location>
</feature>
<dbReference type="EMBL" id="SMKE01000639">
    <property type="protein sequence ID" value="TDB88253.1"/>
    <property type="molecule type" value="Genomic_DNA"/>
</dbReference>
<evidence type="ECO:0000313" key="4">
    <source>
        <dbReference type="Proteomes" id="UP000295626"/>
    </source>
</evidence>
<evidence type="ECO:0000313" key="3">
    <source>
        <dbReference type="EMBL" id="TDB88253.1"/>
    </source>
</evidence>
<keyword evidence="2" id="KW-1133">Transmembrane helix</keyword>
<accession>A0ABY2DEN7</accession>
<proteinExistence type="predicted"/>
<dbReference type="Proteomes" id="UP000295626">
    <property type="component" value="Unassembled WGS sequence"/>
</dbReference>
<organism evidence="3 4">
    <name type="scientific">Micromonospora fluostatini</name>
    <dbReference type="NCBI Taxonomy" id="1629071"/>
    <lineage>
        <taxon>Bacteria</taxon>
        <taxon>Bacillati</taxon>
        <taxon>Actinomycetota</taxon>
        <taxon>Actinomycetes</taxon>
        <taxon>Micromonosporales</taxon>
        <taxon>Micromonosporaceae</taxon>
        <taxon>Micromonospora</taxon>
    </lineage>
</organism>
<keyword evidence="2" id="KW-0812">Transmembrane</keyword>
<evidence type="ECO:0000256" key="2">
    <source>
        <dbReference type="SAM" id="Phobius"/>
    </source>
</evidence>
<keyword evidence="4" id="KW-1185">Reference proteome</keyword>
<feature type="region of interest" description="Disordered" evidence="1">
    <location>
        <begin position="224"/>
        <end position="243"/>
    </location>
</feature>
<sequence>MTSPNPAAVAAMTLAVGEARAASFTLVNGIRLALILSVAVADVPAMFRAGVTWSTEVGTELSQIQAKLDDAMNKAKEGWTADDFDALENKLKEIGKELANVQASAGLVGGGMVAVAGAYALFWAYAAVVAALTLALAVMVLAAQFTPAGPAIRISAESIVNGLATVLQTWLTKLATANAAFGTFAGAALLGMVGGPMVLNIDDKSAKLEQVEINWSAPNQFISPKKEEPVSYDDANAPDQPGN</sequence>
<keyword evidence="2" id="KW-0472">Membrane</keyword>
<reference evidence="3 4" key="1">
    <citation type="submission" date="2019-02" db="EMBL/GenBank/DDBJ databases">
        <title>Draft genome sequences of novel Actinobacteria.</title>
        <authorList>
            <person name="Sahin N."/>
            <person name="Ay H."/>
            <person name="Saygin H."/>
        </authorList>
    </citation>
    <scope>NUCLEOTIDE SEQUENCE [LARGE SCALE GENOMIC DNA]</scope>
    <source>
        <strain evidence="3 4">JCM 30529</strain>
    </source>
</reference>
<feature type="transmembrane region" description="Helical" evidence="2">
    <location>
        <begin position="122"/>
        <end position="142"/>
    </location>
</feature>
<comment type="caution">
    <text evidence="3">The sequence shown here is derived from an EMBL/GenBank/DDBJ whole genome shotgun (WGS) entry which is preliminary data.</text>
</comment>
<evidence type="ECO:0000256" key="1">
    <source>
        <dbReference type="SAM" id="MobiDB-lite"/>
    </source>
</evidence>
<evidence type="ECO:0008006" key="5">
    <source>
        <dbReference type="Google" id="ProtNLM"/>
    </source>
</evidence>
<gene>
    <name evidence="3" type="ORF">E1091_15330</name>
</gene>
<protein>
    <recommendedName>
        <fullName evidence="5">WXG100 family type VII secretion target</fullName>
    </recommendedName>
</protein>